<organism evidence="2 3">
    <name type="scientific">Acidicapsa dinghuensis</name>
    <dbReference type="NCBI Taxonomy" id="2218256"/>
    <lineage>
        <taxon>Bacteria</taxon>
        <taxon>Pseudomonadati</taxon>
        <taxon>Acidobacteriota</taxon>
        <taxon>Terriglobia</taxon>
        <taxon>Terriglobales</taxon>
        <taxon>Acidobacteriaceae</taxon>
        <taxon>Acidicapsa</taxon>
    </lineage>
</organism>
<dbReference type="Pfam" id="PF01042">
    <property type="entry name" value="Ribonuc_L-PSP"/>
    <property type="match status" value="1"/>
</dbReference>
<dbReference type="InterPro" id="IPR006056">
    <property type="entry name" value="RidA"/>
</dbReference>
<keyword evidence="2" id="KW-0378">Hydrolase</keyword>
<proteinExistence type="inferred from homology"/>
<dbReference type="Proteomes" id="UP001596091">
    <property type="component" value="Unassembled WGS sequence"/>
</dbReference>
<dbReference type="EMBL" id="JBHSPH010000002">
    <property type="protein sequence ID" value="MFC5862128.1"/>
    <property type="molecule type" value="Genomic_DNA"/>
</dbReference>
<dbReference type="InterPro" id="IPR035959">
    <property type="entry name" value="RutC-like_sf"/>
</dbReference>
<accession>A0ABW1EDE8</accession>
<protein>
    <submittedName>
        <fullName evidence="2">Rid family detoxifying hydrolase</fullName>
    </submittedName>
</protein>
<comment type="caution">
    <text evidence="2">The sequence shown here is derived from an EMBL/GenBank/DDBJ whole genome shotgun (WGS) entry which is preliminary data.</text>
</comment>
<keyword evidence="3" id="KW-1185">Reference proteome</keyword>
<evidence type="ECO:0000256" key="1">
    <source>
        <dbReference type="ARBA" id="ARBA00010552"/>
    </source>
</evidence>
<dbReference type="PANTHER" id="PTHR11803">
    <property type="entry name" value="2-IMINOBUTANOATE/2-IMINOPROPANOATE DEAMINASE RIDA"/>
    <property type="match status" value="1"/>
</dbReference>
<evidence type="ECO:0000313" key="2">
    <source>
        <dbReference type="EMBL" id="MFC5862128.1"/>
    </source>
</evidence>
<dbReference type="NCBIfam" id="TIGR00004">
    <property type="entry name" value="Rid family detoxifying hydrolase"/>
    <property type="match status" value="1"/>
</dbReference>
<evidence type="ECO:0000313" key="3">
    <source>
        <dbReference type="Proteomes" id="UP001596091"/>
    </source>
</evidence>
<name>A0ABW1EDE8_9BACT</name>
<gene>
    <name evidence="2" type="ORF">ACFPT7_07480</name>
</gene>
<dbReference type="RefSeq" id="WP_263338284.1">
    <property type="nucleotide sequence ID" value="NZ_JAGSYH010000004.1"/>
</dbReference>
<dbReference type="GO" id="GO:0016787">
    <property type="term" value="F:hydrolase activity"/>
    <property type="evidence" value="ECO:0007669"/>
    <property type="project" value="UniProtKB-KW"/>
</dbReference>
<dbReference type="Gene3D" id="3.30.1330.40">
    <property type="entry name" value="RutC-like"/>
    <property type="match status" value="1"/>
</dbReference>
<reference evidence="3" key="1">
    <citation type="journal article" date="2019" name="Int. J. Syst. Evol. Microbiol.">
        <title>The Global Catalogue of Microorganisms (GCM) 10K type strain sequencing project: providing services to taxonomists for standard genome sequencing and annotation.</title>
        <authorList>
            <consortium name="The Broad Institute Genomics Platform"/>
            <consortium name="The Broad Institute Genome Sequencing Center for Infectious Disease"/>
            <person name="Wu L."/>
            <person name="Ma J."/>
        </authorList>
    </citation>
    <scope>NUCLEOTIDE SEQUENCE [LARGE SCALE GENOMIC DNA]</scope>
    <source>
        <strain evidence="3">JCM 4087</strain>
    </source>
</reference>
<dbReference type="InterPro" id="IPR006175">
    <property type="entry name" value="YjgF/YER057c/UK114"/>
</dbReference>
<comment type="similarity">
    <text evidence="1">Belongs to the RutC family.</text>
</comment>
<sequence>MSKIAITSSELTPPVGPFSQAIKVGGFIYLSGQVGQDPTTGRLVEGGIVAETERIFQNLAAVLKAAGKSFDDVVRAGVYLTSISDYVALNGIYAKHFSQPFPARTVIAVAALPLGACVEMDLIVVA</sequence>
<dbReference type="CDD" id="cd00448">
    <property type="entry name" value="YjgF_YER057c_UK114_family"/>
    <property type="match status" value="1"/>
</dbReference>
<dbReference type="PANTHER" id="PTHR11803:SF39">
    <property type="entry name" value="2-IMINOBUTANOATE_2-IMINOPROPANOATE DEAMINASE"/>
    <property type="match status" value="1"/>
</dbReference>
<dbReference type="SUPFAM" id="SSF55298">
    <property type="entry name" value="YjgF-like"/>
    <property type="match status" value="1"/>
</dbReference>